<protein>
    <recommendedName>
        <fullName evidence="3">Phosphomevalonate dehydratase large subunit-like domain-containing protein</fullName>
    </recommendedName>
</protein>
<accession>W4M4N7</accession>
<keyword evidence="5" id="KW-1185">Reference proteome</keyword>
<reference evidence="4 5" key="1">
    <citation type="journal article" date="2014" name="Nature">
        <title>An environmental bacterial taxon with a large and distinct metabolic repertoire.</title>
        <authorList>
            <person name="Wilson M.C."/>
            <person name="Mori T."/>
            <person name="Ruckert C."/>
            <person name="Uria A.R."/>
            <person name="Helf M.J."/>
            <person name="Takada K."/>
            <person name="Gernert C."/>
            <person name="Steffens U.A."/>
            <person name="Heycke N."/>
            <person name="Schmitt S."/>
            <person name="Rinke C."/>
            <person name="Helfrich E.J."/>
            <person name="Brachmann A.O."/>
            <person name="Gurgui C."/>
            <person name="Wakimoto T."/>
            <person name="Kracht M."/>
            <person name="Crusemann M."/>
            <person name="Hentschel U."/>
            <person name="Abe I."/>
            <person name="Matsunaga S."/>
            <person name="Kalinowski J."/>
            <person name="Takeyama H."/>
            <person name="Piel J."/>
        </authorList>
    </citation>
    <scope>NUCLEOTIDE SEQUENCE [LARGE SCALE GENOMIC DNA]</scope>
    <source>
        <strain evidence="5">TSY2</strain>
    </source>
</reference>
<dbReference type="GO" id="GO:0016829">
    <property type="term" value="F:lyase activity"/>
    <property type="evidence" value="ECO:0007669"/>
    <property type="project" value="UniProtKB-KW"/>
</dbReference>
<evidence type="ECO:0000256" key="1">
    <source>
        <dbReference type="ARBA" id="ARBA00023004"/>
    </source>
</evidence>
<sequence length="230" mass="25125">MKLNDLEQAMRDGDHGDAAQWAITYQQRVGEFFDAEDFVEVRLIHISSDRETIGDSGLAFIEELAALPAEARRPRAFATADFRGFDADAFQFLLPGRDLSAQSEEVVNALAKLGVATSHAYVNDHSVTAPGFGESCGYSGTPSVIYMNSIVGARCNFEAGPSTLAAFFTGRVPRYGFHLDSHRRATDAFKLDFEPQDVSEWGAVGALIGQRLNSYWRVPAIELTGGRPSI</sequence>
<feature type="non-terminal residue" evidence="4">
    <location>
        <position position="230"/>
    </location>
</feature>
<dbReference type="EMBL" id="AZHX01001031">
    <property type="protein sequence ID" value="ETX05153.1"/>
    <property type="molecule type" value="Genomic_DNA"/>
</dbReference>
<evidence type="ECO:0000256" key="2">
    <source>
        <dbReference type="ARBA" id="ARBA00023239"/>
    </source>
</evidence>
<keyword evidence="1" id="KW-0408">Iron</keyword>
<evidence type="ECO:0000313" key="4">
    <source>
        <dbReference type="EMBL" id="ETX05153.1"/>
    </source>
</evidence>
<gene>
    <name evidence="4" type="ORF">ETSY2_24715</name>
</gene>
<name>W4M4N7_9BACT</name>
<dbReference type="HOGENOM" id="CLU_1206972_0_0_7"/>
<evidence type="ECO:0000313" key="5">
    <source>
        <dbReference type="Proteomes" id="UP000019140"/>
    </source>
</evidence>
<proteinExistence type="predicted"/>
<organism evidence="4 5">
    <name type="scientific">Candidatus Entotheonella gemina</name>
    <dbReference type="NCBI Taxonomy" id="1429439"/>
    <lineage>
        <taxon>Bacteria</taxon>
        <taxon>Pseudomonadati</taxon>
        <taxon>Nitrospinota/Tectimicrobiota group</taxon>
        <taxon>Candidatus Tectimicrobiota</taxon>
        <taxon>Candidatus Entotheonellia</taxon>
        <taxon>Candidatus Entotheonellales</taxon>
        <taxon>Candidatus Entotheonellaceae</taxon>
        <taxon>Candidatus Entotheonella</taxon>
    </lineage>
</organism>
<dbReference type="InterPro" id="IPR007506">
    <property type="entry name" value="PMDh-L-like_dom"/>
</dbReference>
<dbReference type="Pfam" id="PF04412">
    <property type="entry name" value="AcnX"/>
    <property type="match status" value="1"/>
</dbReference>
<feature type="domain" description="Phosphomevalonate dehydratase large subunit-like" evidence="3">
    <location>
        <begin position="1"/>
        <end position="223"/>
    </location>
</feature>
<dbReference type="AlphaFoldDB" id="W4M4N7"/>
<dbReference type="PANTHER" id="PTHR36577">
    <property type="entry name" value="DUF521 DOMAIN PROTEIN (AFU_ORTHOLOGUE AFUA_6G00490)"/>
    <property type="match status" value="1"/>
</dbReference>
<evidence type="ECO:0000259" key="3">
    <source>
        <dbReference type="Pfam" id="PF04412"/>
    </source>
</evidence>
<dbReference type="Proteomes" id="UP000019140">
    <property type="component" value="Unassembled WGS sequence"/>
</dbReference>
<dbReference type="PANTHER" id="PTHR36577:SF3">
    <property type="entry name" value="DUF521 DOMAIN PROTEIN (AFU_ORTHOLOGUE AFUA_6G00490)"/>
    <property type="match status" value="1"/>
</dbReference>
<keyword evidence="2" id="KW-0456">Lyase</keyword>
<comment type="caution">
    <text evidence="4">The sequence shown here is derived from an EMBL/GenBank/DDBJ whole genome shotgun (WGS) entry which is preliminary data.</text>
</comment>